<evidence type="ECO:0000313" key="13">
    <source>
        <dbReference type="EMBL" id="CAI4210249.1"/>
    </source>
</evidence>
<organism evidence="13 14">
    <name type="scientific">Parascedosporium putredinis</name>
    <dbReference type="NCBI Taxonomy" id="1442378"/>
    <lineage>
        <taxon>Eukaryota</taxon>
        <taxon>Fungi</taxon>
        <taxon>Dikarya</taxon>
        <taxon>Ascomycota</taxon>
        <taxon>Pezizomycotina</taxon>
        <taxon>Sordariomycetes</taxon>
        <taxon>Hypocreomycetidae</taxon>
        <taxon>Microascales</taxon>
        <taxon>Microascaceae</taxon>
        <taxon>Parascedosporium</taxon>
    </lineage>
</organism>
<feature type="domain" description="RWD" evidence="11">
    <location>
        <begin position="11"/>
        <end position="165"/>
    </location>
</feature>
<evidence type="ECO:0000256" key="9">
    <source>
        <dbReference type="ARBA" id="ARBA00022833"/>
    </source>
</evidence>
<feature type="region of interest" description="Disordered" evidence="10">
    <location>
        <begin position="238"/>
        <end position="263"/>
    </location>
</feature>
<dbReference type="InterPro" id="IPR054694">
    <property type="entry name" value="Parkin-like_IBR"/>
</dbReference>
<dbReference type="Gene3D" id="1.20.120.1750">
    <property type="match status" value="1"/>
</dbReference>
<evidence type="ECO:0000259" key="12">
    <source>
        <dbReference type="PROSITE" id="PS51873"/>
    </source>
</evidence>
<dbReference type="AlphaFoldDB" id="A0A9P1GTY8"/>
<dbReference type="EMBL" id="CALLCH030000001">
    <property type="protein sequence ID" value="CAI4210249.1"/>
    <property type="molecule type" value="Genomic_DNA"/>
</dbReference>
<keyword evidence="4" id="KW-0808">Transferase</keyword>
<reference evidence="13" key="1">
    <citation type="submission" date="2022-11" db="EMBL/GenBank/DDBJ databases">
        <authorList>
            <person name="Scott C."/>
            <person name="Bruce N."/>
        </authorList>
    </citation>
    <scope>NUCLEOTIDE SEQUENCE</scope>
</reference>
<dbReference type="PROSITE" id="PS51873">
    <property type="entry name" value="TRIAD"/>
    <property type="match status" value="1"/>
</dbReference>
<evidence type="ECO:0000259" key="11">
    <source>
        <dbReference type="PROSITE" id="PS50908"/>
    </source>
</evidence>
<dbReference type="SUPFAM" id="SSF57850">
    <property type="entry name" value="RING/U-box"/>
    <property type="match status" value="1"/>
</dbReference>
<keyword evidence="6" id="KW-0677">Repeat</keyword>
<dbReference type="CDD" id="cd23820">
    <property type="entry name" value="RWD_RNF14"/>
    <property type="match status" value="1"/>
</dbReference>
<dbReference type="InterPro" id="IPR044066">
    <property type="entry name" value="TRIAD_supradom"/>
</dbReference>
<dbReference type="OrthoDB" id="1431934at2759"/>
<name>A0A9P1GTY8_9PEZI</name>
<dbReference type="PROSITE" id="PS50908">
    <property type="entry name" value="RWD"/>
    <property type="match status" value="1"/>
</dbReference>
<feature type="compositionally biased region" description="Low complexity" evidence="10">
    <location>
        <begin position="551"/>
        <end position="580"/>
    </location>
</feature>
<dbReference type="CDD" id="cd20354">
    <property type="entry name" value="Rcat_RBR_RNF14"/>
    <property type="match status" value="1"/>
</dbReference>
<dbReference type="InterPro" id="IPR002867">
    <property type="entry name" value="IBR_dom"/>
</dbReference>
<keyword evidence="9" id="KW-0862">Zinc</keyword>
<evidence type="ECO:0000256" key="2">
    <source>
        <dbReference type="ARBA" id="ARBA00004906"/>
    </source>
</evidence>
<proteinExistence type="predicted"/>
<dbReference type="Proteomes" id="UP000838763">
    <property type="component" value="Unassembled WGS sequence"/>
</dbReference>
<keyword evidence="5" id="KW-0479">Metal-binding</keyword>
<dbReference type="Pfam" id="PF05773">
    <property type="entry name" value="RWD"/>
    <property type="match status" value="1"/>
</dbReference>
<dbReference type="InterPro" id="IPR031127">
    <property type="entry name" value="E3_UB_ligase_RBR"/>
</dbReference>
<evidence type="ECO:0000256" key="3">
    <source>
        <dbReference type="ARBA" id="ARBA00012251"/>
    </source>
</evidence>
<dbReference type="PANTHER" id="PTHR11685">
    <property type="entry name" value="RBR FAMILY RING FINGER AND IBR DOMAIN-CONTAINING"/>
    <property type="match status" value="1"/>
</dbReference>
<dbReference type="SUPFAM" id="SSF54495">
    <property type="entry name" value="UBC-like"/>
    <property type="match status" value="1"/>
</dbReference>
<feature type="compositionally biased region" description="Acidic residues" evidence="10">
    <location>
        <begin position="594"/>
        <end position="606"/>
    </location>
</feature>
<sequence length="635" mass="71345">MDDATEDLRLDELGSLEAIFPELQRTDEPGGLAFTLEVPVKPASPVTVVFPATASANTAPIETLATGVSMAATTPAPGPFNAPPPNHVASHELSYLPAVSIRMILPEGYPSENPPRVTLTTSPSWLRADAIQSLERDAERLWDEMGRDMIAFTYIDHLQQAADNVFGMVNASGNLEIDLVHMLSILDYDVQARRAAFENESFDCGICLELESDKTTVYCPRKWCNGAAISKRHKKPRGLELDDADDNEDASNEARQAGEARDTGNVARGFRTEDLLCICADCGFAFCSRCYQSWHGEFFRCRAKCNGDELSEEEKASLEYIQKWTRPCASCDAPAQKTEGCNHMICFRCNTHFCYLCSSWLDPQNPYSHFNNPGYRDCYQRLWDYQTGHGENNDFHAHIRERREAVHHRERPNEPPFQIILAQPEIEEPEDDVENVPAADGPVRRMADGEVELDWDLWAMGPRPQAAPEVQVAREGPLVLRIDRGPDRPAVPLQCRYRQLRRMPMASGEAVAAATIEEAEGLVEVEEVTAGQRRRRSSAKPEPERPPAPEGRPGQPRQQGQPQPRRAGQQQQQQWHQGQGNAEGLPALRLEVVEHDDDEEPDELNEEQLRWVRRFVELALIDEEESGSEDERAPF</sequence>
<dbReference type="EC" id="2.3.2.31" evidence="3"/>
<dbReference type="InterPro" id="IPR047548">
    <property type="entry name" value="Rcat_RBR_RNF14"/>
</dbReference>
<comment type="catalytic activity">
    <reaction evidence="1">
        <text>[E2 ubiquitin-conjugating enzyme]-S-ubiquitinyl-L-cysteine + [acceptor protein]-L-lysine = [E2 ubiquitin-conjugating enzyme]-L-cysteine + [acceptor protein]-N(6)-ubiquitinyl-L-lysine.</text>
        <dbReference type="EC" id="2.3.2.31"/>
    </reaction>
</comment>
<accession>A0A9P1GTY8</accession>
<keyword evidence="7" id="KW-0863">Zinc-finger</keyword>
<evidence type="ECO:0000313" key="14">
    <source>
        <dbReference type="Proteomes" id="UP000838763"/>
    </source>
</evidence>
<feature type="region of interest" description="Disordered" evidence="10">
    <location>
        <begin position="525"/>
        <end position="607"/>
    </location>
</feature>
<dbReference type="InterPro" id="IPR016135">
    <property type="entry name" value="UBQ-conjugating_enzyme/RWD"/>
</dbReference>
<gene>
    <name evidence="13" type="ORF">PPNO1_LOCUS56</name>
</gene>
<dbReference type="InterPro" id="IPR006575">
    <property type="entry name" value="RWD_dom"/>
</dbReference>
<dbReference type="GO" id="GO:0061630">
    <property type="term" value="F:ubiquitin protein ligase activity"/>
    <property type="evidence" value="ECO:0007669"/>
    <property type="project" value="UniProtKB-EC"/>
</dbReference>
<dbReference type="Gene3D" id="3.10.110.10">
    <property type="entry name" value="Ubiquitin Conjugating Enzyme"/>
    <property type="match status" value="1"/>
</dbReference>
<comment type="caution">
    <text evidence="13">The sequence shown here is derived from an EMBL/GenBank/DDBJ whole genome shotgun (WGS) entry which is preliminary data.</text>
</comment>
<keyword evidence="14" id="KW-1185">Reference proteome</keyword>
<feature type="compositionally biased region" description="Acidic residues" evidence="10">
    <location>
        <begin position="241"/>
        <end position="251"/>
    </location>
</feature>
<evidence type="ECO:0000256" key="8">
    <source>
        <dbReference type="ARBA" id="ARBA00022786"/>
    </source>
</evidence>
<evidence type="ECO:0000256" key="7">
    <source>
        <dbReference type="ARBA" id="ARBA00022771"/>
    </source>
</evidence>
<dbReference type="GO" id="GO:0016567">
    <property type="term" value="P:protein ubiquitination"/>
    <property type="evidence" value="ECO:0007669"/>
    <property type="project" value="InterPro"/>
</dbReference>
<evidence type="ECO:0000256" key="5">
    <source>
        <dbReference type="ARBA" id="ARBA00022723"/>
    </source>
</evidence>
<dbReference type="Pfam" id="PF22605">
    <property type="entry name" value="IBR_2"/>
    <property type="match status" value="1"/>
</dbReference>
<evidence type="ECO:0000256" key="4">
    <source>
        <dbReference type="ARBA" id="ARBA00022679"/>
    </source>
</evidence>
<keyword evidence="8" id="KW-0833">Ubl conjugation pathway</keyword>
<feature type="domain" description="RING-type" evidence="12">
    <location>
        <begin position="200"/>
        <end position="382"/>
    </location>
</feature>
<evidence type="ECO:0000256" key="6">
    <source>
        <dbReference type="ARBA" id="ARBA00022737"/>
    </source>
</evidence>
<dbReference type="Pfam" id="PF01485">
    <property type="entry name" value="IBR"/>
    <property type="match status" value="1"/>
</dbReference>
<protein>
    <recommendedName>
        <fullName evidence="3">RBR-type E3 ubiquitin transferase</fullName>
        <ecNumber evidence="3">2.3.2.31</ecNumber>
    </recommendedName>
</protein>
<dbReference type="GO" id="GO:0008270">
    <property type="term" value="F:zinc ion binding"/>
    <property type="evidence" value="ECO:0007669"/>
    <property type="project" value="UniProtKB-KW"/>
</dbReference>
<evidence type="ECO:0000256" key="10">
    <source>
        <dbReference type="SAM" id="MobiDB-lite"/>
    </source>
</evidence>
<comment type="pathway">
    <text evidence="2">Protein modification; protein ubiquitination.</text>
</comment>
<evidence type="ECO:0000256" key="1">
    <source>
        <dbReference type="ARBA" id="ARBA00001798"/>
    </source>
</evidence>